<accession>A0A284VRW2</accession>
<name>A0A284VRW2_9EURY</name>
<keyword evidence="1" id="KW-0732">Signal</keyword>
<dbReference type="EMBL" id="FZMP01000203">
    <property type="protein sequence ID" value="SNQ62024.1"/>
    <property type="molecule type" value="Genomic_DNA"/>
</dbReference>
<gene>
    <name evidence="2" type="ORF">MNV_560070</name>
</gene>
<dbReference type="AlphaFoldDB" id="A0A284VRW2"/>
<dbReference type="Proteomes" id="UP000218615">
    <property type="component" value="Unassembled WGS sequence"/>
</dbReference>
<dbReference type="PANTHER" id="PTHR35038:SF5">
    <property type="entry name" value="CYTOCHROME C-TYPE PROTEIN NRFB"/>
    <property type="match status" value="1"/>
</dbReference>
<keyword evidence="3" id="KW-1185">Reference proteome</keyword>
<dbReference type="CDD" id="cd08168">
    <property type="entry name" value="Cytochrom_C3"/>
    <property type="match status" value="1"/>
</dbReference>
<evidence type="ECO:0000313" key="3">
    <source>
        <dbReference type="Proteomes" id="UP000218615"/>
    </source>
</evidence>
<dbReference type="SUPFAM" id="SSF48695">
    <property type="entry name" value="Multiheme cytochromes"/>
    <property type="match status" value="1"/>
</dbReference>
<dbReference type="PANTHER" id="PTHR35038">
    <property type="entry name" value="DISSIMILATORY SULFITE REDUCTASE SIRA"/>
    <property type="match status" value="1"/>
</dbReference>
<dbReference type="OrthoDB" id="140732at2157"/>
<dbReference type="Gene3D" id="1.20.850.10">
    <property type="entry name" value="Hydroxylamine Oxidoreductase, Chain A, domain 2"/>
    <property type="match status" value="1"/>
</dbReference>
<dbReference type="STRING" id="1392998.ANME2D_03302"/>
<protein>
    <submittedName>
        <fullName evidence="2">Uncharacterized protein</fullName>
    </submittedName>
</protein>
<dbReference type="GO" id="GO:0016491">
    <property type="term" value="F:oxidoreductase activity"/>
    <property type="evidence" value="ECO:0007669"/>
    <property type="project" value="TreeGrafter"/>
</dbReference>
<evidence type="ECO:0000256" key="1">
    <source>
        <dbReference type="ARBA" id="ARBA00022729"/>
    </source>
</evidence>
<dbReference type="Pfam" id="PF13447">
    <property type="entry name" value="Multi-haem_cyto"/>
    <property type="match status" value="1"/>
</dbReference>
<proteinExistence type="predicted"/>
<dbReference type="InterPro" id="IPR051829">
    <property type="entry name" value="Multiheme_Cytochr_ET"/>
</dbReference>
<evidence type="ECO:0000313" key="2">
    <source>
        <dbReference type="EMBL" id="SNQ62024.1"/>
    </source>
</evidence>
<sequence>MRNRLIGLAVVTLILTGISAIADAQKNEIKDNACIGCHSSVGATKGIINDWSQSKHAANNVTCDKCHTADAGDKDSFSHNGFLITRTVSPRDCSKCHPSQVSQFSAGKHSIGWKKMEDAARYKAIPNDKMRASMCEGCHSVGKVHADGSAGKCDSCHTRHVFSKVEARQPEACETCHMGLDHEQIEYYRTSKHGVISDIDRNTTRVPTCVTCHADGGTHDVSQGITLGTVSQGAFISNNNSGDTSVTDQYGIVQRSITREDFNAGRARMLSICSRCHSTSFASDVLARADEIKMQSDAKLVRQ</sequence>
<dbReference type="RefSeq" id="WP_179294004.1">
    <property type="nucleotide sequence ID" value="NZ_FZMP01000203.1"/>
</dbReference>
<dbReference type="InterPro" id="IPR036280">
    <property type="entry name" value="Multihaem_cyt_sf"/>
</dbReference>
<organism evidence="2 3">
    <name type="scientific">Candidatus Methanoperedens nitratireducens</name>
    <dbReference type="NCBI Taxonomy" id="1392998"/>
    <lineage>
        <taxon>Archaea</taxon>
        <taxon>Methanobacteriati</taxon>
        <taxon>Methanobacteriota</taxon>
        <taxon>Stenosarchaea group</taxon>
        <taxon>Methanomicrobia</taxon>
        <taxon>Methanosarcinales</taxon>
        <taxon>ANME-2 cluster</taxon>
        <taxon>Candidatus Methanoperedentaceae</taxon>
        <taxon>Candidatus Methanoperedens</taxon>
    </lineage>
</organism>
<reference evidence="3" key="1">
    <citation type="submission" date="2017-06" db="EMBL/GenBank/DDBJ databases">
        <authorList>
            <person name="Cremers G."/>
        </authorList>
    </citation>
    <scope>NUCLEOTIDE SEQUENCE [LARGE SCALE GENOMIC DNA]</scope>
</reference>
<dbReference type="Gene3D" id="1.10.780.10">
    <property type="entry name" value="Hydroxylamine Oxidoreductase, Chain A, domain 1"/>
    <property type="match status" value="1"/>
</dbReference>